<keyword evidence="2 6" id="KW-0677">Repeat</keyword>
<dbReference type="Pfam" id="PF01556">
    <property type="entry name" value="DnaJ_C"/>
    <property type="match status" value="1"/>
</dbReference>
<feature type="binding site" evidence="6">
    <location>
        <position position="211"/>
    </location>
    <ligand>
        <name>Zn(2+)</name>
        <dbReference type="ChEBI" id="CHEBI:29105"/>
        <label>1</label>
    </ligand>
</feature>
<evidence type="ECO:0000313" key="10">
    <source>
        <dbReference type="EMBL" id="WXL28654.1"/>
    </source>
</evidence>
<evidence type="ECO:0000256" key="1">
    <source>
        <dbReference type="ARBA" id="ARBA00022723"/>
    </source>
</evidence>
<comment type="similarity">
    <text evidence="6">Belongs to the DnaJ family.</text>
</comment>
<reference evidence="10" key="1">
    <citation type="submission" date="2024-03" db="EMBL/GenBank/DDBJ databases">
        <title>Complete genome sequence of Mycoplasma gypis type strain B1/T1.</title>
        <authorList>
            <person name="Spergser J."/>
        </authorList>
    </citation>
    <scope>NUCLEOTIDE SEQUENCE [LARGE SCALE GENOMIC DNA]</scope>
    <source>
        <strain evidence="10">B1/T1</strain>
    </source>
</reference>
<dbReference type="InterPro" id="IPR036869">
    <property type="entry name" value="J_dom_sf"/>
</dbReference>
<dbReference type="InterPro" id="IPR036410">
    <property type="entry name" value="HSP_DnaJ_Cys-rich_dom_sf"/>
</dbReference>
<evidence type="ECO:0000256" key="7">
    <source>
        <dbReference type="PROSITE-ProRule" id="PRU00546"/>
    </source>
</evidence>
<organism evidence="10 11">
    <name type="scientific">[Mycoplasma] gypis</name>
    <dbReference type="NCBI Taxonomy" id="92404"/>
    <lineage>
        <taxon>Bacteria</taxon>
        <taxon>Bacillati</taxon>
        <taxon>Mycoplasmatota</taxon>
        <taxon>Mycoplasmoidales</taxon>
        <taxon>Metamycoplasmataceae</taxon>
        <taxon>Metamycoplasma</taxon>
    </lineage>
</organism>
<comment type="subunit">
    <text evidence="6">Homodimer.</text>
</comment>
<keyword evidence="1 6" id="KW-0479">Metal-binding</keyword>
<dbReference type="NCBIfam" id="NF008035">
    <property type="entry name" value="PRK10767.1"/>
    <property type="match status" value="1"/>
</dbReference>
<dbReference type="GO" id="GO:0016491">
    <property type="term" value="F:oxidoreductase activity"/>
    <property type="evidence" value="ECO:0007669"/>
    <property type="project" value="UniProtKB-KW"/>
</dbReference>
<dbReference type="PROSITE" id="PS51188">
    <property type="entry name" value="ZF_CR"/>
    <property type="match status" value="1"/>
</dbReference>
<keyword evidence="11" id="KW-1185">Reference proteome</keyword>
<dbReference type="InterPro" id="IPR002939">
    <property type="entry name" value="DnaJ_C"/>
</dbReference>
<dbReference type="CDD" id="cd10747">
    <property type="entry name" value="DnaJ_C"/>
    <property type="match status" value="1"/>
</dbReference>
<sequence>MSTNKKRDYYEVLEINKNATEKEIKSAYRKLAMKYHPDRNKEADAEEKFKEVTEAYEILSDPDKRAQYDKFGHQAFDQMGGAGFGNAADIFKQFFGGFSKGFDEFNGFGDFFGFGSRQESQNQGADLEQELRISFMDALFGLKTEIKVNKIEICKQCKGKGAEKEEDFKTCSTCDGSGKTHSSLFGLFQSVTACPDCSGTGKKIQKHCSVCKGNGSLKNTEKKEIEIPAGIQSGQILVLEGYGIPSKNGGKSGNLRIYITVQSHKYYRRIENDLILELPLSIKSIIAGETIMVPTPYGPKELKIPKTTQDNDTFIIKDAGIKFLNQDKYGKMIVKVKTFIPTMSESERKKLIEILENNKDNTYEKWSKDVNKK</sequence>
<dbReference type="InterPro" id="IPR012724">
    <property type="entry name" value="DnaJ"/>
</dbReference>
<dbReference type="InterPro" id="IPR001305">
    <property type="entry name" value="HSP_DnaJ_Cys-rich_dom"/>
</dbReference>
<evidence type="ECO:0000259" key="9">
    <source>
        <dbReference type="PROSITE" id="PS51188"/>
    </source>
</evidence>
<keyword evidence="4 6" id="KW-0862">Zinc</keyword>
<feature type="repeat" description="CXXCXGXG motif" evidence="6">
    <location>
        <begin position="154"/>
        <end position="161"/>
    </location>
</feature>
<dbReference type="InterPro" id="IPR008971">
    <property type="entry name" value="HSP40/DnaJ_pept-bd"/>
</dbReference>
<dbReference type="CDD" id="cd10719">
    <property type="entry name" value="DnaJ_zf"/>
    <property type="match status" value="1"/>
</dbReference>
<dbReference type="SUPFAM" id="SSF46565">
    <property type="entry name" value="Chaperone J-domain"/>
    <property type="match status" value="1"/>
</dbReference>
<keyword evidence="6" id="KW-0963">Cytoplasm</keyword>
<dbReference type="Gene3D" id="1.10.287.110">
    <property type="entry name" value="DnaJ domain"/>
    <property type="match status" value="1"/>
</dbReference>
<dbReference type="RefSeq" id="WP_205498649.1">
    <property type="nucleotide sequence ID" value="NZ_CP148066.1"/>
</dbReference>
<feature type="binding site" evidence="6">
    <location>
        <position position="194"/>
    </location>
    <ligand>
        <name>Zn(2+)</name>
        <dbReference type="ChEBI" id="CHEBI:29105"/>
        <label>2</label>
    </ligand>
</feature>
<dbReference type="CDD" id="cd06257">
    <property type="entry name" value="DnaJ"/>
    <property type="match status" value="1"/>
</dbReference>
<evidence type="ECO:0000256" key="3">
    <source>
        <dbReference type="ARBA" id="ARBA00022771"/>
    </source>
</evidence>
<keyword evidence="5 6" id="KW-0143">Chaperone</keyword>
<feature type="binding site" evidence="6">
    <location>
        <position position="174"/>
    </location>
    <ligand>
        <name>Zn(2+)</name>
        <dbReference type="ChEBI" id="CHEBI:29105"/>
        <label>2</label>
    </ligand>
</feature>
<comment type="function">
    <text evidence="6">Participates actively in the response to hyperosmotic and heat shock by preventing the aggregation of stress-denatured proteins and by disaggregating proteins, also in an autonomous, DnaK-independent fashion. Unfolded proteins bind initially to DnaJ; upon interaction with the DnaJ-bound protein, DnaK hydrolyzes its bound ATP, resulting in the formation of a stable complex. GrpE releases ADP from DnaK; ATP binding to DnaK triggers the release of the substrate protein, thus completing the reaction cycle. Several rounds of ATP-dependent interactions between DnaJ, DnaK and GrpE are required for fully efficient folding. Also involved, together with DnaK and GrpE, in the DNA replication of plasmids through activation of initiation proteins.</text>
</comment>
<accession>A0ABZ2RWH1</accession>
<dbReference type="PROSITE" id="PS50076">
    <property type="entry name" value="DNAJ_2"/>
    <property type="match status" value="1"/>
</dbReference>
<dbReference type="SMART" id="SM00271">
    <property type="entry name" value="DnaJ"/>
    <property type="match status" value="1"/>
</dbReference>
<name>A0ABZ2RWH1_9BACT</name>
<feature type="binding site" evidence="6">
    <location>
        <position position="157"/>
    </location>
    <ligand>
        <name>Zn(2+)</name>
        <dbReference type="ChEBI" id="CHEBI:29105"/>
        <label>1</label>
    </ligand>
</feature>
<comment type="subcellular location">
    <subcellularLocation>
        <location evidence="6">Cytoplasm</location>
    </subcellularLocation>
</comment>
<dbReference type="HAMAP" id="MF_01152">
    <property type="entry name" value="DnaJ"/>
    <property type="match status" value="1"/>
</dbReference>
<dbReference type="InterPro" id="IPR018253">
    <property type="entry name" value="DnaJ_domain_CS"/>
</dbReference>
<feature type="repeat" description="CXXCXGXG motif" evidence="6">
    <location>
        <begin position="194"/>
        <end position="201"/>
    </location>
</feature>
<keyword evidence="6" id="KW-0346">Stress response</keyword>
<evidence type="ECO:0000256" key="2">
    <source>
        <dbReference type="ARBA" id="ARBA00022737"/>
    </source>
</evidence>
<feature type="domain" description="J" evidence="8">
    <location>
        <begin position="8"/>
        <end position="72"/>
    </location>
</feature>
<protein>
    <recommendedName>
        <fullName evidence="6">Chaperone protein DnaJ</fullName>
    </recommendedName>
</protein>
<proteinExistence type="inferred from homology"/>
<comment type="cofactor">
    <cofactor evidence="6">
        <name>Zn(2+)</name>
        <dbReference type="ChEBI" id="CHEBI:29105"/>
    </cofactor>
    <text evidence="6">Binds 2 Zn(2+) ions per monomer.</text>
</comment>
<dbReference type="NCBIfam" id="TIGR02349">
    <property type="entry name" value="DnaJ_bact"/>
    <property type="match status" value="1"/>
</dbReference>
<feature type="binding site" evidence="6">
    <location>
        <position position="197"/>
    </location>
    <ligand>
        <name>Zn(2+)</name>
        <dbReference type="ChEBI" id="CHEBI:29105"/>
        <label>2</label>
    </ligand>
</feature>
<evidence type="ECO:0000256" key="5">
    <source>
        <dbReference type="ARBA" id="ARBA00023186"/>
    </source>
</evidence>
<keyword evidence="6" id="KW-0235">DNA replication</keyword>
<dbReference type="PROSITE" id="PS00636">
    <property type="entry name" value="DNAJ_1"/>
    <property type="match status" value="1"/>
</dbReference>
<feature type="binding site" evidence="6">
    <location>
        <position position="208"/>
    </location>
    <ligand>
        <name>Zn(2+)</name>
        <dbReference type="ChEBI" id="CHEBI:29105"/>
        <label>1</label>
    </ligand>
</feature>
<dbReference type="PANTHER" id="PTHR43096">
    <property type="entry name" value="DNAJ HOMOLOG 1, MITOCHONDRIAL-RELATED"/>
    <property type="match status" value="1"/>
</dbReference>
<feature type="binding site" evidence="6">
    <location>
        <position position="154"/>
    </location>
    <ligand>
        <name>Zn(2+)</name>
        <dbReference type="ChEBI" id="CHEBI:29105"/>
        <label>1</label>
    </ligand>
</feature>
<comment type="domain">
    <text evidence="6">The J domain is necessary and sufficient to stimulate DnaK ATPase activity. Zinc center 1 plays an important role in the autonomous, DnaK-independent chaperone activity of DnaJ. Zinc center 2 is essential for interaction with DnaK and for DnaJ activity.</text>
</comment>
<dbReference type="Pfam" id="PF00684">
    <property type="entry name" value="DnaJ_CXXCXGXG"/>
    <property type="match status" value="1"/>
</dbReference>
<dbReference type="SUPFAM" id="SSF57938">
    <property type="entry name" value="DnaJ/Hsp40 cysteine-rich domain"/>
    <property type="match status" value="1"/>
</dbReference>
<dbReference type="Pfam" id="PF00226">
    <property type="entry name" value="DnaJ"/>
    <property type="match status" value="1"/>
</dbReference>
<feature type="repeat" description="CXXCXGXG motif" evidence="6">
    <location>
        <begin position="208"/>
        <end position="215"/>
    </location>
</feature>
<keyword evidence="10" id="KW-0560">Oxidoreductase</keyword>
<feature type="zinc finger region" description="CR-type" evidence="7">
    <location>
        <begin position="141"/>
        <end position="220"/>
    </location>
</feature>
<dbReference type="PANTHER" id="PTHR43096:SF52">
    <property type="entry name" value="DNAJ HOMOLOG 1, MITOCHONDRIAL-RELATED"/>
    <property type="match status" value="1"/>
</dbReference>
<keyword evidence="3 6" id="KW-0863">Zinc-finger</keyword>
<dbReference type="PRINTS" id="PR00625">
    <property type="entry name" value="JDOMAIN"/>
</dbReference>
<dbReference type="EMBL" id="CP148066">
    <property type="protein sequence ID" value="WXL28654.1"/>
    <property type="molecule type" value="Genomic_DNA"/>
</dbReference>
<dbReference type="SUPFAM" id="SSF49493">
    <property type="entry name" value="HSP40/DnaJ peptide-binding domain"/>
    <property type="match status" value="2"/>
</dbReference>
<feature type="binding site" evidence="6">
    <location>
        <position position="171"/>
    </location>
    <ligand>
        <name>Zn(2+)</name>
        <dbReference type="ChEBI" id="CHEBI:29105"/>
        <label>2</label>
    </ligand>
</feature>
<gene>
    <name evidence="6 10" type="primary">dnaJ</name>
    <name evidence="10" type="ORF">WG616_01350</name>
</gene>
<dbReference type="Gene3D" id="2.60.260.20">
    <property type="entry name" value="Urease metallochaperone UreE, N-terminal domain"/>
    <property type="match status" value="2"/>
</dbReference>
<evidence type="ECO:0000259" key="8">
    <source>
        <dbReference type="PROSITE" id="PS50076"/>
    </source>
</evidence>
<evidence type="ECO:0000256" key="6">
    <source>
        <dbReference type="HAMAP-Rule" id="MF_01152"/>
    </source>
</evidence>
<feature type="domain" description="CR-type" evidence="9">
    <location>
        <begin position="141"/>
        <end position="220"/>
    </location>
</feature>
<dbReference type="Gene3D" id="2.10.230.10">
    <property type="entry name" value="Heat shock protein DnaJ, cysteine-rich domain"/>
    <property type="match status" value="1"/>
</dbReference>
<dbReference type="InterPro" id="IPR001623">
    <property type="entry name" value="DnaJ_domain"/>
</dbReference>
<feature type="repeat" description="CXXCXGXG motif" evidence="6">
    <location>
        <begin position="171"/>
        <end position="178"/>
    </location>
</feature>
<evidence type="ECO:0000313" key="11">
    <source>
        <dbReference type="Proteomes" id="UP001460679"/>
    </source>
</evidence>
<dbReference type="Proteomes" id="UP001460679">
    <property type="component" value="Chromosome"/>
</dbReference>
<evidence type="ECO:0000256" key="4">
    <source>
        <dbReference type="ARBA" id="ARBA00022833"/>
    </source>
</evidence>